<evidence type="ECO:0000313" key="1">
    <source>
        <dbReference type="EMBL" id="RRD62477.1"/>
    </source>
</evidence>
<comment type="caution">
    <text evidence="1">The sequence shown here is derived from an EMBL/GenBank/DDBJ whole genome shotgun (WGS) entry which is preliminary data.</text>
</comment>
<gene>
    <name evidence="1" type="ORF">EII40_03260</name>
</gene>
<sequence length="63" mass="6817">MFCRAAPSFSLSDVKKIVSFGAYTASFIGADHLSQPDGTAFFAIRSRKVIAAWNTDLTGLQTM</sequence>
<accession>A0A3P1XX19</accession>
<dbReference type="Proteomes" id="UP000278609">
    <property type="component" value="Unassembled WGS sequence"/>
</dbReference>
<dbReference type="RefSeq" id="WP_124750843.1">
    <property type="nucleotide sequence ID" value="NZ_RQYS01000010.1"/>
</dbReference>
<protein>
    <submittedName>
        <fullName evidence="1">Uncharacterized protein</fullName>
    </submittedName>
</protein>
<dbReference type="EMBL" id="RQYS01000010">
    <property type="protein sequence ID" value="RRD62477.1"/>
    <property type="molecule type" value="Genomic_DNA"/>
</dbReference>
<name>A0A3P1XX19_TANFO</name>
<proteinExistence type="predicted"/>
<organism evidence="1 2">
    <name type="scientific">Tannerella forsythia</name>
    <name type="common">Bacteroides forsythus</name>
    <dbReference type="NCBI Taxonomy" id="28112"/>
    <lineage>
        <taxon>Bacteria</taxon>
        <taxon>Pseudomonadati</taxon>
        <taxon>Bacteroidota</taxon>
        <taxon>Bacteroidia</taxon>
        <taxon>Bacteroidales</taxon>
        <taxon>Tannerellaceae</taxon>
        <taxon>Tannerella</taxon>
    </lineage>
</organism>
<reference evidence="1 2" key="1">
    <citation type="submission" date="2018-11" db="EMBL/GenBank/DDBJ databases">
        <title>Genomes From Bacteria Associated with the Canine Oral Cavity: a Test Case for Automated Genome-Based Taxonomic Assignment.</title>
        <authorList>
            <person name="Coil D.A."/>
            <person name="Jospin G."/>
            <person name="Darling A.E."/>
            <person name="Wallis C."/>
            <person name="Davis I.J."/>
            <person name="Harris S."/>
            <person name="Eisen J.A."/>
            <person name="Holcombe L.J."/>
            <person name="O'Flynn C."/>
        </authorList>
    </citation>
    <scope>NUCLEOTIDE SEQUENCE [LARGE SCALE GENOMIC DNA]</scope>
    <source>
        <strain evidence="1 2">OH2617_COT-023</strain>
    </source>
</reference>
<dbReference type="AlphaFoldDB" id="A0A3P1XX19"/>
<evidence type="ECO:0000313" key="2">
    <source>
        <dbReference type="Proteomes" id="UP000278609"/>
    </source>
</evidence>